<gene>
    <name evidence="2" type="ORF">CAP_6014</name>
</gene>
<dbReference type="STRING" id="1192034.CAP_6014"/>
<dbReference type="Pfam" id="PF00248">
    <property type="entry name" value="Aldo_ket_red"/>
    <property type="match status" value="1"/>
</dbReference>
<dbReference type="eggNOG" id="COG0656">
    <property type="taxonomic scope" value="Bacteria"/>
</dbReference>
<dbReference type="CDD" id="cd19095">
    <property type="entry name" value="AKR_PA4992-like"/>
    <property type="match status" value="1"/>
</dbReference>
<reference evidence="2 3" key="1">
    <citation type="submission" date="2013-05" db="EMBL/GenBank/DDBJ databases">
        <title>Genome assembly of Chondromyces apiculatus DSM 436.</title>
        <authorList>
            <person name="Sharma G."/>
            <person name="Khatri I."/>
            <person name="Kaur C."/>
            <person name="Mayilraj S."/>
            <person name="Subramanian S."/>
        </authorList>
    </citation>
    <scope>NUCLEOTIDE SEQUENCE [LARGE SCALE GENOMIC DNA]</scope>
    <source>
        <strain evidence="2 3">DSM 436</strain>
    </source>
</reference>
<dbReference type="AlphaFoldDB" id="A0A017TG29"/>
<dbReference type="Gene3D" id="3.20.20.100">
    <property type="entry name" value="NADP-dependent oxidoreductase domain"/>
    <property type="match status" value="1"/>
</dbReference>
<dbReference type="EMBL" id="ASRX01000005">
    <property type="protein sequence ID" value="EYF08253.1"/>
    <property type="molecule type" value="Genomic_DNA"/>
</dbReference>
<organism evidence="2 3">
    <name type="scientific">Chondromyces apiculatus DSM 436</name>
    <dbReference type="NCBI Taxonomy" id="1192034"/>
    <lineage>
        <taxon>Bacteria</taxon>
        <taxon>Pseudomonadati</taxon>
        <taxon>Myxococcota</taxon>
        <taxon>Polyangia</taxon>
        <taxon>Polyangiales</taxon>
        <taxon>Polyangiaceae</taxon>
        <taxon>Chondromyces</taxon>
    </lineage>
</organism>
<evidence type="ECO:0000259" key="1">
    <source>
        <dbReference type="Pfam" id="PF00248"/>
    </source>
</evidence>
<dbReference type="InterPro" id="IPR036812">
    <property type="entry name" value="NAD(P)_OxRdtase_dom_sf"/>
</dbReference>
<feature type="domain" description="NADP-dependent oxidoreductase" evidence="1">
    <location>
        <begin position="16"/>
        <end position="262"/>
    </location>
</feature>
<dbReference type="Proteomes" id="UP000019678">
    <property type="component" value="Unassembled WGS sequence"/>
</dbReference>
<dbReference type="SUPFAM" id="SSF51430">
    <property type="entry name" value="NAD(P)-linked oxidoreductase"/>
    <property type="match status" value="1"/>
</dbReference>
<sequence length="273" mass="30702">MLTRPIPRTGEAIPVIGLGTARTFDIDSSNADERAPVLDVMRQFLTGGGRLIDSSPMYRRAEAVTGDLLAELQAIGKPFLATKVWTSGKREGIEQMERSLQRMRTTRMDLMQVHNLLDWKTQLPVLREWKQAGRIRYLGVTHYQLGAFEELEKLLRTEALDFIQLPYNLAVREAEKRLLPAAKDTGTAVLVMRPFDEGSLFERAKGKPLPPWAADFDCTSWAQFFLKFILGHPAVTCPIPATAKPKHIADNLQAGRGRMPDEATRQKMIAYLA</sequence>
<dbReference type="PANTHER" id="PTHR43638">
    <property type="entry name" value="OXIDOREDUCTASE, ALDO/KETO REDUCTASE FAMILY PROTEIN"/>
    <property type="match status" value="1"/>
</dbReference>
<proteinExistence type="predicted"/>
<name>A0A017TG29_9BACT</name>
<comment type="caution">
    <text evidence="2">The sequence shown here is derived from an EMBL/GenBank/DDBJ whole genome shotgun (WGS) entry which is preliminary data.</text>
</comment>
<keyword evidence="3" id="KW-1185">Reference proteome</keyword>
<dbReference type="InterPro" id="IPR023210">
    <property type="entry name" value="NADP_OxRdtase_dom"/>
</dbReference>
<dbReference type="PANTHER" id="PTHR43638:SF3">
    <property type="entry name" value="ALDEHYDE REDUCTASE"/>
    <property type="match status" value="1"/>
</dbReference>
<evidence type="ECO:0000313" key="3">
    <source>
        <dbReference type="Proteomes" id="UP000019678"/>
    </source>
</evidence>
<protein>
    <submittedName>
        <fullName evidence="2">Aldo/keto reductase</fullName>
    </submittedName>
</protein>
<evidence type="ECO:0000313" key="2">
    <source>
        <dbReference type="EMBL" id="EYF08253.1"/>
    </source>
</evidence>
<dbReference type="OrthoDB" id="9783572at2"/>
<accession>A0A017TG29</accession>